<evidence type="ECO:0000256" key="1">
    <source>
        <dbReference type="ARBA" id="ARBA00022676"/>
    </source>
</evidence>
<evidence type="ECO:0000256" key="3">
    <source>
        <dbReference type="SAM" id="SignalP"/>
    </source>
</evidence>
<evidence type="ECO:0000313" key="4">
    <source>
        <dbReference type="EMBL" id="KAF5839759.1"/>
    </source>
</evidence>
<keyword evidence="2" id="KW-0808">Transferase</keyword>
<keyword evidence="3" id="KW-0732">Signal</keyword>
<gene>
    <name evidence="4" type="ORF">DUNSADRAFT_18637</name>
</gene>
<feature type="chain" id="PRO_5046459253" description="Nucleotide-diphospho-sugar transferase domain-containing protein" evidence="3">
    <location>
        <begin position="26"/>
        <end position="331"/>
    </location>
</feature>
<evidence type="ECO:0000256" key="2">
    <source>
        <dbReference type="ARBA" id="ARBA00022679"/>
    </source>
</evidence>
<dbReference type="PANTHER" id="PTHR31306:SF4">
    <property type="entry name" value="ALPHA-1,2-GALACTOSYLTRANSFERASE"/>
    <property type="match status" value="1"/>
</dbReference>
<keyword evidence="1" id="KW-0328">Glycosyltransferase</keyword>
<dbReference type="Proteomes" id="UP000815325">
    <property type="component" value="Unassembled WGS sequence"/>
</dbReference>
<sequence>MQKRTQLLLPLLSLVLVTIGEGLHARDVGVSGQRAQRRQLQAEPRSPVFWPDPSRSQSGWKVTKAALQYARAWALKPTSSCYEPPGPPSKVFSLTIATMTAGLSQTVRPAITMNRVLMALEQGLRYCEFRSSMDFIRSPKWSKILHAKEALYASKAVFFMDADALFTRFDVPLLRLLEELCGGRDAMFTTEFGKAAYRMTDEEVDKVQDSVALNSGAFYLKAGTWSLRFLDLVYLEAPLSHFWGHGPSGFHDQAGIMHFRSLHLKEWREHVRVVHFRHFNGWRRTWKPSGVVFHVAGGTKVTNKYDGIVLPYAQRFNNNSGLAKHFMCRGP</sequence>
<evidence type="ECO:0000313" key="5">
    <source>
        <dbReference type="Proteomes" id="UP000815325"/>
    </source>
</evidence>
<feature type="signal peptide" evidence="3">
    <location>
        <begin position="1"/>
        <end position="25"/>
    </location>
</feature>
<proteinExistence type="predicted"/>
<dbReference type="EMBL" id="MU069533">
    <property type="protein sequence ID" value="KAF5839759.1"/>
    <property type="molecule type" value="Genomic_DNA"/>
</dbReference>
<keyword evidence="5" id="KW-1185">Reference proteome</keyword>
<accession>A0ABQ7GYS7</accession>
<organism evidence="4 5">
    <name type="scientific">Dunaliella salina</name>
    <name type="common">Green alga</name>
    <name type="synonym">Protococcus salinus</name>
    <dbReference type="NCBI Taxonomy" id="3046"/>
    <lineage>
        <taxon>Eukaryota</taxon>
        <taxon>Viridiplantae</taxon>
        <taxon>Chlorophyta</taxon>
        <taxon>core chlorophytes</taxon>
        <taxon>Chlorophyceae</taxon>
        <taxon>CS clade</taxon>
        <taxon>Chlamydomonadales</taxon>
        <taxon>Dunaliellaceae</taxon>
        <taxon>Dunaliella</taxon>
    </lineage>
</organism>
<evidence type="ECO:0008006" key="6">
    <source>
        <dbReference type="Google" id="ProtNLM"/>
    </source>
</evidence>
<protein>
    <recommendedName>
        <fullName evidence="6">Nucleotide-diphospho-sugar transferase domain-containing protein</fullName>
    </recommendedName>
</protein>
<reference evidence="4" key="1">
    <citation type="submission" date="2017-08" db="EMBL/GenBank/DDBJ databases">
        <authorList>
            <person name="Polle J.E."/>
            <person name="Barry K."/>
            <person name="Cushman J."/>
            <person name="Schmutz J."/>
            <person name="Tran D."/>
            <person name="Hathwaick L.T."/>
            <person name="Yim W.C."/>
            <person name="Jenkins J."/>
            <person name="Mckie-Krisberg Z.M."/>
            <person name="Prochnik S."/>
            <person name="Lindquist E."/>
            <person name="Dockter R.B."/>
            <person name="Adam C."/>
            <person name="Molina H."/>
            <person name="Bunkerborg J."/>
            <person name="Jin E."/>
            <person name="Buchheim M."/>
            <person name="Magnuson J."/>
        </authorList>
    </citation>
    <scope>NUCLEOTIDE SEQUENCE</scope>
    <source>
        <strain evidence="4">CCAP 19/18</strain>
    </source>
</reference>
<dbReference type="PANTHER" id="PTHR31306">
    <property type="entry name" value="ALPHA-1,6-MANNOSYLTRANSFERASE MNN11-RELATED"/>
    <property type="match status" value="1"/>
</dbReference>
<comment type="caution">
    <text evidence="4">The sequence shown here is derived from an EMBL/GenBank/DDBJ whole genome shotgun (WGS) entry which is preliminary data.</text>
</comment>
<dbReference type="Pfam" id="PF05637">
    <property type="entry name" value="Glyco_transf_34"/>
    <property type="match status" value="1"/>
</dbReference>
<dbReference type="InterPro" id="IPR008630">
    <property type="entry name" value="Glyco_trans_34"/>
</dbReference>
<name>A0ABQ7GYS7_DUNSA</name>